<dbReference type="CDD" id="cd18186">
    <property type="entry name" value="BTB_POZ_ZBTB_KLHL-like"/>
    <property type="match status" value="1"/>
</dbReference>
<evidence type="ECO:0000313" key="3">
    <source>
        <dbReference type="Proteomes" id="UP000002762"/>
    </source>
</evidence>
<dbReference type="EMBL" id="JH725152">
    <property type="protein sequence ID" value="EJP69417.1"/>
    <property type="molecule type" value="Genomic_DNA"/>
</dbReference>
<dbReference type="Proteomes" id="UP000002762">
    <property type="component" value="Unassembled WGS sequence"/>
</dbReference>
<keyword evidence="3" id="KW-1185">Reference proteome</keyword>
<dbReference type="RefSeq" id="XP_008594701.1">
    <property type="nucleotide sequence ID" value="XM_008596479.1"/>
</dbReference>
<protein>
    <submittedName>
        <fullName evidence="2">BTB/POZ domain protein</fullName>
    </submittedName>
</protein>
<dbReference type="Gene3D" id="3.30.710.10">
    <property type="entry name" value="Potassium Channel Kv1.1, Chain A"/>
    <property type="match status" value="1"/>
</dbReference>
<dbReference type="InterPro" id="IPR000210">
    <property type="entry name" value="BTB/POZ_dom"/>
</dbReference>
<proteinExistence type="predicted"/>
<name>J4UU27_BEAB2</name>
<dbReference type="OrthoDB" id="5153253at2759"/>
<dbReference type="GeneID" id="19884394"/>
<dbReference type="PROSITE" id="PS50097">
    <property type="entry name" value="BTB"/>
    <property type="match status" value="1"/>
</dbReference>
<dbReference type="InParanoid" id="J4UU27"/>
<organism evidence="2 3">
    <name type="scientific">Beauveria bassiana (strain ARSEF 2860)</name>
    <name type="common">White muscardine disease fungus</name>
    <name type="synonym">Tritirachium shiotae</name>
    <dbReference type="NCBI Taxonomy" id="655819"/>
    <lineage>
        <taxon>Eukaryota</taxon>
        <taxon>Fungi</taxon>
        <taxon>Dikarya</taxon>
        <taxon>Ascomycota</taxon>
        <taxon>Pezizomycotina</taxon>
        <taxon>Sordariomycetes</taxon>
        <taxon>Hypocreomycetidae</taxon>
        <taxon>Hypocreales</taxon>
        <taxon>Cordycipitaceae</taxon>
        <taxon>Beauveria</taxon>
    </lineage>
</organism>
<accession>J4UU27</accession>
<dbReference type="PANTHER" id="PTHR47843">
    <property type="entry name" value="BTB DOMAIN-CONTAINING PROTEIN-RELATED"/>
    <property type="match status" value="1"/>
</dbReference>
<dbReference type="Pfam" id="PF00651">
    <property type="entry name" value="BTB"/>
    <property type="match status" value="1"/>
</dbReference>
<dbReference type="PANTHER" id="PTHR47843:SF5">
    <property type="entry name" value="BTB_POZ DOMAIN PROTEIN"/>
    <property type="match status" value="1"/>
</dbReference>
<dbReference type="AlphaFoldDB" id="J4UU27"/>
<dbReference type="InterPro" id="IPR011333">
    <property type="entry name" value="SKP1/BTB/POZ_sf"/>
</dbReference>
<feature type="domain" description="BTB" evidence="1">
    <location>
        <begin position="21"/>
        <end position="88"/>
    </location>
</feature>
<dbReference type="STRING" id="655819.J4UU27"/>
<dbReference type="HOGENOM" id="CLU_057752_6_1_1"/>
<reference evidence="2 3" key="1">
    <citation type="journal article" date="2012" name="Sci. Rep.">
        <title>Genomic perspectives on the evolution of fungal entomopathogenicity in Beauveria bassiana.</title>
        <authorList>
            <person name="Xiao G."/>
            <person name="Ying S.H."/>
            <person name="Zheng P."/>
            <person name="Wang Z.L."/>
            <person name="Zhang S."/>
            <person name="Xie X.Q."/>
            <person name="Shang Y."/>
            <person name="St Leger R.J."/>
            <person name="Zhao G.P."/>
            <person name="Wang C."/>
            <person name="Feng M.G."/>
        </authorList>
    </citation>
    <scope>NUCLEOTIDE SEQUENCE [LARGE SCALE GENOMIC DNA]</scope>
    <source>
        <strain evidence="2 3">ARSEF 2860</strain>
    </source>
</reference>
<gene>
    <name evidence="2" type="ORF">BBA_01382</name>
</gene>
<evidence type="ECO:0000313" key="2">
    <source>
        <dbReference type="EMBL" id="EJP69417.1"/>
    </source>
</evidence>
<evidence type="ECO:0000259" key="1">
    <source>
        <dbReference type="PROSITE" id="PS50097"/>
    </source>
</evidence>
<sequence>MPLPHSFTEKLHQNWTDGLFLDLQLLCNGQAIGVHKIVLCSHSPVFLTALSGPYQESEEEIYEVNDSSYPIVVGMVTFMYTGSYKAPDENSTVVHKGYAGVLFHAGMVALADKYLIPSLRELALREFRKCVDWETNLRALLQSVSGVYAIEGDGRAELRHILVNRFDSRLAFHIEDHGMEHLLREISEITPQFTIDLAMALLLTTSTARCQSCHETIHTARVRVSAGRIKCKTCGRKT</sequence>
<dbReference type="SMART" id="SM00225">
    <property type="entry name" value="BTB"/>
    <property type="match status" value="1"/>
</dbReference>
<dbReference type="SUPFAM" id="SSF54695">
    <property type="entry name" value="POZ domain"/>
    <property type="match status" value="1"/>
</dbReference>